<dbReference type="PANTHER" id="PTHR35005:SF1">
    <property type="entry name" value="2-AMINO-5-FORMYLAMINO-6-RIBOSYLAMINOPYRIMIDIN-4(3H)-ONE 5'-MONOPHOSPHATE DEFORMYLASE"/>
    <property type="match status" value="1"/>
</dbReference>
<keyword evidence="4" id="KW-0862">Zinc</keyword>
<keyword evidence="3 6" id="KW-0378">Hydrolase</keyword>
<evidence type="ECO:0000256" key="2">
    <source>
        <dbReference type="ARBA" id="ARBA00022723"/>
    </source>
</evidence>
<keyword evidence="2" id="KW-0479">Metal-binding</keyword>
<sequence length="298" mass="32661">MPVQNPPSVADAYARLANGLGVAMAVKSRWWWDLSTRDFAELDGERAVAILPVGAVEQHGPHLPVKVDAAIGWGIVTRAVELMRPDCPALVLPPLPYGKSDEHLAFPGTLTLSYETLGKVWSEIGESVYRAGIRKILFLNSHGGQPQLLEIVCRDLRVRLGMFAATAMWPQLIDMTDLFDADEIRHGIHGGQIETSVMLHLAPDSVVMSRAENFEPATTRIARDFEMLGLEGVVKFGWQTQDLHPKGACGDATRATAELGRMVVERAAARLVALVDEIVRYPLAAVATRTAFDRPRPI</sequence>
<dbReference type="InterPro" id="IPR024087">
    <property type="entry name" value="Creatininase-like_sf"/>
</dbReference>
<dbReference type="Pfam" id="PF02633">
    <property type="entry name" value="Creatininase"/>
    <property type="match status" value="1"/>
</dbReference>
<dbReference type="GO" id="GO:0016811">
    <property type="term" value="F:hydrolase activity, acting on carbon-nitrogen (but not peptide) bonds, in linear amides"/>
    <property type="evidence" value="ECO:0007669"/>
    <property type="project" value="TreeGrafter"/>
</dbReference>
<name>A0A1H5D7T6_9BRAD</name>
<dbReference type="GO" id="GO:0046872">
    <property type="term" value="F:metal ion binding"/>
    <property type="evidence" value="ECO:0007669"/>
    <property type="project" value="UniProtKB-KW"/>
</dbReference>
<dbReference type="InterPro" id="IPR003785">
    <property type="entry name" value="Creatininase/forma_Hydrolase"/>
</dbReference>
<evidence type="ECO:0000313" key="6">
    <source>
        <dbReference type="EMBL" id="SED74983.1"/>
    </source>
</evidence>
<protein>
    <submittedName>
        <fullName evidence="6">Creatinine amidohydrolase</fullName>
    </submittedName>
</protein>
<comment type="cofactor">
    <cofactor evidence="1">
        <name>Zn(2+)</name>
        <dbReference type="ChEBI" id="CHEBI:29105"/>
    </cofactor>
</comment>
<dbReference type="PANTHER" id="PTHR35005">
    <property type="entry name" value="3-DEHYDRO-SCYLLO-INOSOSE HYDROLASE"/>
    <property type="match status" value="1"/>
</dbReference>
<evidence type="ECO:0000256" key="5">
    <source>
        <dbReference type="ARBA" id="ARBA00024029"/>
    </source>
</evidence>
<organism evidence="6 7">
    <name type="scientific">Bradyrhizobium erythrophlei</name>
    <dbReference type="NCBI Taxonomy" id="1437360"/>
    <lineage>
        <taxon>Bacteria</taxon>
        <taxon>Pseudomonadati</taxon>
        <taxon>Pseudomonadota</taxon>
        <taxon>Alphaproteobacteria</taxon>
        <taxon>Hyphomicrobiales</taxon>
        <taxon>Nitrobacteraceae</taxon>
        <taxon>Bradyrhizobium</taxon>
    </lineage>
</organism>
<evidence type="ECO:0000256" key="4">
    <source>
        <dbReference type="ARBA" id="ARBA00022833"/>
    </source>
</evidence>
<evidence type="ECO:0000256" key="3">
    <source>
        <dbReference type="ARBA" id="ARBA00022801"/>
    </source>
</evidence>
<dbReference type="Proteomes" id="UP000198992">
    <property type="component" value="Unassembled WGS sequence"/>
</dbReference>
<gene>
    <name evidence="6" type="ORF">SAMN05444164_5679</name>
</gene>
<dbReference type="GO" id="GO:0009231">
    <property type="term" value="P:riboflavin biosynthetic process"/>
    <property type="evidence" value="ECO:0007669"/>
    <property type="project" value="TreeGrafter"/>
</dbReference>
<reference evidence="6 7" key="1">
    <citation type="submission" date="2016-10" db="EMBL/GenBank/DDBJ databases">
        <authorList>
            <person name="de Groot N.N."/>
        </authorList>
    </citation>
    <scope>NUCLEOTIDE SEQUENCE [LARGE SCALE GENOMIC DNA]</scope>
    <source>
        <strain evidence="6 7">MT12</strain>
    </source>
</reference>
<evidence type="ECO:0000256" key="1">
    <source>
        <dbReference type="ARBA" id="ARBA00001947"/>
    </source>
</evidence>
<comment type="similarity">
    <text evidence="5">Belongs to the creatininase superfamily.</text>
</comment>
<evidence type="ECO:0000313" key="7">
    <source>
        <dbReference type="Proteomes" id="UP000198992"/>
    </source>
</evidence>
<dbReference type="Gene3D" id="3.40.50.10310">
    <property type="entry name" value="Creatininase"/>
    <property type="match status" value="1"/>
</dbReference>
<proteinExistence type="inferred from homology"/>
<dbReference type="AlphaFoldDB" id="A0A1H5D7T6"/>
<dbReference type="SUPFAM" id="SSF102215">
    <property type="entry name" value="Creatininase"/>
    <property type="match status" value="1"/>
</dbReference>
<dbReference type="EMBL" id="FNTH01000001">
    <property type="protein sequence ID" value="SED74983.1"/>
    <property type="molecule type" value="Genomic_DNA"/>
</dbReference>
<accession>A0A1H5D7T6</accession>